<keyword evidence="1" id="KW-0472">Membrane</keyword>
<evidence type="ECO:0008006" key="4">
    <source>
        <dbReference type="Google" id="ProtNLM"/>
    </source>
</evidence>
<evidence type="ECO:0000313" key="2">
    <source>
        <dbReference type="EMBL" id="RCS50591.1"/>
    </source>
</evidence>
<comment type="caution">
    <text evidence="2">The sequence shown here is derived from an EMBL/GenBank/DDBJ whole genome shotgun (WGS) entry which is preliminary data.</text>
</comment>
<accession>A0A368KU54</accession>
<name>A0A368KU54_9BACT</name>
<reference evidence="2 3" key="1">
    <citation type="submission" date="2018-07" db="EMBL/GenBank/DDBJ databases">
        <title>Comparative genomes isolates from brazilian mangrove.</title>
        <authorList>
            <person name="De Araujo J.E."/>
            <person name="Taketani R.G."/>
            <person name="Silva M.C.P."/>
            <person name="Lourenco M.V."/>
            <person name="Oliveira V.M."/>
            <person name="Andreote F.D."/>
        </authorList>
    </citation>
    <scope>NUCLEOTIDE SEQUENCE [LARGE SCALE GENOMIC DNA]</scope>
    <source>
        <strain evidence="2 3">HEX PRIS-MGV</strain>
    </source>
</reference>
<feature type="transmembrane region" description="Helical" evidence="1">
    <location>
        <begin position="79"/>
        <end position="97"/>
    </location>
</feature>
<feature type="transmembrane region" description="Helical" evidence="1">
    <location>
        <begin position="47"/>
        <end position="67"/>
    </location>
</feature>
<dbReference type="EMBL" id="QPEX01000019">
    <property type="protein sequence ID" value="RCS50591.1"/>
    <property type="molecule type" value="Genomic_DNA"/>
</dbReference>
<organism evidence="2 3">
    <name type="scientific">Bremerella cremea</name>
    <dbReference type="NCBI Taxonomy" id="1031537"/>
    <lineage>
        <taxon>Bacteria</taxon>
        <taxon>Pseudomonadati</taxon>
        <taxon>Planctomycetota</taxon>
        <taxon>Planctomycetia</taxon>
        <taxon>Pirellulales</taxon>
        <taxon>Pirellulaceae</taxon>
        <taxon>Bremerella</taxon>
    </lineage>
</organism>
<proteinExistence type="predicted"/>
<dbReference type="Proteomes" id="UP000253562">
    <property type="component" value="Unassembled WGS sequence"/>
</dbReference>
<dbReference type="OrthoDB" id="9998967at2"/>
<evidence type="ECO:0000256" key="1">
    <source>
        <dbReference type="SAM" id="Phobius"/>
    </source>
</evidence>
<keyword evidence="1" id="KW-0812">Transmembrane</keyword>
<evidence type="ECO:0000313" key="3">
    <source>
        <dbReference type="Proteomes" id="UP000253562"/>
    </source>
</evidence>
<keyword evidence="1" id="KW-1133">Transmembrane helix</keyword>
<gene>
    <name evidence="2" type="ORF">DTL42_10820</name>
</gene>
<sequence>MTDASENPFQSPQGCDPKVARWQRAGAASKGEHEILLGSTVASGLRYVMYCFMAISATLGIAFVGLAEMGIYLVGIKTITWAVIAFVIVAATFYFAANYAQVYAPLSLNSYGICGHFAVDRQKIEMEIPWRELVSYELDYQGYLCLQDKDGENYSIFVNWLPHYEREQLLAYCQKQMDRPA</sequence>
<protein>
    <recommendedName>
        <fullName evidence="4">YcxB family protein</fullName>
    </recommendedName>
</protein>
<dbReference type="AlphaFoldDB" id="A0A368KU54"/>
<dbReference type="RefSeq" id="WP_114368738.1">
    <property type="nucleotide sequence ID" value="NZ_QPEX01000019.1"/>
</dbReference>